<dbReference type="InterPro" id="IPR003790">
    <property type="entry name" value="GHL10"/>
</dbReference>
<accession>A0A6B0YV89</accession>
<name>A0A6B0YV89_9CHLR</name>
<dbReference type="Gene3D" id="3.20.20.80">
    <property type="entry name" value="Glycosidases"/>
    <property type="match status" value="1"/>
</dbReference>
<dbReference type="PANTHER" id="PTHR43405:SF1">
    <property type="entry name" value="GLYCOSYL HYDROLASE DIGH"/>
    <property type="match status" value="1"/>
</dbReference>
<dbReference type="GO" id="GO:0016787">
    <property type="term" value="F:hydrolase activity"/>
    <property type="evidence" value="ECO:0007669"/>
    <property type="project" value="UniProtKB-KW"/>
</dbReference>
<keyword evidence="3" id="KW-0378">Hydrolase</keyword>
<dbReference type="SUPFAM" id="SSF51445">
    <property type="entry name" value="(Trans)glycosidases"/>
    <property type="match status" value="1"/>
</dbReference>
<dbReference type="InterPro" id="IPR017853">
    <property type="entry name" value="GH"/>
</dbReference>
<protein>
    <submittedName>
        <fullName evidence="3">Family 10 glycosylhydrolase</fullName>
    </submittedName>
</protein>
<evidence type="ECO:0000259" key="2">
    <source>
        <dbReference type="Pfam" id="PF02638"/>
    </source>
</evidence>
<organism evidence="3">
    <name type="scientific">Caldilineaceae bacterium SB0664_bin_27</name>
    <dbReference type="NCBI Taxonomy" id="2605260"/>
    <lineage>
        <taxon>Bacteria</taxon>
        <taxon>Bacillati</taxon>
        <taxon>Chloroflexota</taxon>
        <taxon>Caldilineae</taxon>
        <taxon>Caldilineales</taxon>
        <taxon>Caldilineaceae</taxon>
    </lineage>
</organism>
<sequence>MQPATSNYPRIKGNEEMPDRLVLWGPPVVERIPDDSDYADYLPAWVQKCADVGVTKIVGGDQTRALTEAAHAVGIKVDPYINYNSFPRHGWARVTYGWSLDFLRPPVTAAEARAVMDSHRPIYDAPKVTTTMTDFAAKNPQFRSLTRTRSFTLQPGDDLYLSAAFPEVRAEQNQQFLDTLAKTQGDGIQVEFVLGNEDENGAVPYGYEDRTVNEFQAKHGKDPFELPNDDPDWLQFRADYVTLALSEMRAVVKQAKPDAVFSTTLIAGEKEDYLKLLHDWPTWLEQGLVDEFYIWFRTNSDLDALQRQLSYAVEVSGGRTPVIAELSCYHPGSFQQPDQMLRAAEVAMDCGADGVGIYRSHAVEQLDFWPVLEKMSKL</sequence>
<dbReference type="EMBL" id="VXRG01000106">
    <property type="protein sequence ID" value="MXY94281.1"/>
    <property type="molecule type" value="Genomic_DNA"/>
</dbReference>
<comment type="caution">
    <text evidence="3">The sequence shown here is derived from an EMBL/GenBank/DDBJ whole genome shotgun (WGS) entry which is preliminary data.</text>
</comment>
<reference evidence="3" key="1">
    <citation type="submission" date="2019-09" db="EMBL/GenBank/DDBJ databases">
        <title>Characterisation of the sponge microbiome using genome-centric metagenomics.</title>
        <authorList>
            <person name="Engelberts J.P."/>
            <person name="Robbins S.J."/>
            <person name="De Goeij J.M."/>
            <person name="Aranda M."/>
            <person name="Bell S.C."/>
            <person name="Webster N.S."/>
        </authorList>
    </citation>
    <scope>NUCLEOTIDE SEQUENCE</scope>
    <source>
        <strain evidence="3">SB0664_bin_27</strain>
    </source>
</reference>
<evidence type="ECO:0000256" key="1">
    <source>
        <dbReference type="ARBA" id="ARBA00022729"/>
    </source>
</evidence>
<proteinExistence type="predicted"/>
<feature type="domain" description="Glycosyl hydrolase-like 10" evidence="2">
    <location>
        <begin position="132"/>
        <end position="293"/>
    </location>
</feature>
<dbReference type="AlphaFoldDB" id="A0A6B0YV89"/>
<evidence type="ECO:0000313" key="3">
    <source>
        <dbReference type="EMBL" id="MXY94281.1"/>
    </source>
</evidence>
<dbReference type="InterPro" id="IPR052177">
    <property type="entry name" value="Divisome_Glycosyl_Hydrolase"/>
</dbReference>
<gene>
    <name evidence="3" type="ORF">F4Y42_12630</name>
</gene>
<dbReference type="PANTHER" id="PTHR43405">
    <property type="entry name" value="GLYCOSYL HYDROLASE DIGH"/>
    <property type="match status" value="1"/>
</dbReference>
<dbReference type="Pfam" id="PF02638">
    <property type="entry name" value="GHL10"/>
    <property type="match status" value="1"/>
</dbReference>
<keyword evidence="1" id="KW-0732">Signal</keyword>